<dbReference type="AlphaFoldDB" id="A0A5B7JHC4"/>
<proteinExistence type="predicted"/>
<evidence type="ECO:0000313" key="1">
    <source>
        <dbReference type="EMBL" id="MPC93773.1"/>
    </source>
</evidence>
<dbReference type="Proteomes" id="UP000324222">
    <property type="component" value="Unassembled WGS sequence"/>
</dbReference>
<keyword evidence="2" id="KW-1185">Reference proteome</keyword>
<name>A0A5B7JHC4_PORTR</name>
<organism evidence="1 2">
    <name type="scientific">Portunus trituberculatus</name>
    <name type="common">Swimming crab</name>
    <name type="synonym">Neptunus trituberculatus</name>
    <dbReference type="NCBI Taxonomy" id="210409"/>
    <lineage>
        <taxon>Eukaryota</taxon>
        <taxon>Metazoa</taxon>
        <taxon>Ecdysozoa</taxon>
        <taxon>Arthropoda</taxon>
        <taxon>Crustacea</taxon>
        <taxon>Multicrustacea</taxon>
        <taxon>Malacostraca</taxon>
        <taxon>Eumalacostraca</taxon>
        <taxon>Eucarida</taxon>
        <taxon>Decapoda</taxon>
        <taxon>Pleocyemata</taxon>
        <taxon>Brachyura</taxon>
        <taxon>Eubrachyura</taxon>
        <taxon>Portunoidea</taxon>
        <taxon>Portunidae</taxon>
        <taxon>Portuninae</taxon>
        <taxon>Portunus</taxon>
    </lineage>
</organism>
<dbReference type="EMBL" id="VSRR010096041">
    <property type="protein sequence ID" value="MPC93773.1"/>
    <property type="molecule type" value="Genomic_DNA"/>
</dbReference>
<reference evidence="1" key="1">
    <citation type="submission" date="2019-05" db="EMBL/GenBank/DDBJ databases">
        <title>Another draft genome of Portunus trituberculatus and its Hox gene families provides insights of decapod evolution.</title>
        <authorList>
            <person name="Jeong J.-H."/>
            <person name="Song I."/>
            <person name="Kim S."/>
            <person name="Choi T."/>
            <person name="Kim D."/>
            <person name="Ryu S."/>
            <person name="Kim W."/>
        </authorList>
    </citation>
    <scope>NUCLEOTIDE SEQUENCE [LARGE SCALE GENOMIC DNA]</scope>
    <source>
        <tissue evidence="1">Muscle</tissue>
    </source>
</reference>
<gene>
    <name evidence="1" type="ORF">E2C01_088914</name>
</gene>
<sequence>MREEGFHGHLSFHKLYTVTSRRNALENSLSNLTTSVERKKVAFELNLTIIQRLGKREAFSNKLKLNVTEKHGKRRQPLTNLDWVNIISNDNESNEIHQLFREVTLKLNLNTI</sequence>
<evidence type="ECO:0000313" key="2">
    <source>
        <dbReference type="Proteomes" id="UP000324222"/>
    </source>
</evidence>
<protein>
    <submittedName>
        <fullName evidence="1">Uncharacterized protein</fullName>
    </submittedName>
</protein>
<accession>A0A5B7JHC4</accession>
<comment type="caution">
    <text evidence="1">The sequence shown here is derived from an EMBL/GenBank/DDBJ whole genome shotgun (WGS) entry which is preliminary data.</text>
</comment>